<evidence type="ECO:0000313" key="11">
    <source>
        <dbReference type="Proteomes" id="UP001332243"/>
    </source>
</evidence>
<evidence type="ECO:0000256" key="4">
    <source>
        <dbReference type="ARBA" id="ARBA00023029"/>
    </source>
</evidence>
<evidence type="ECO:0000256" key="5">
    <source>
        <dbReference type="ARBA" id="ARBA00023125"/>
    </source>
</evidence>
<keyword evidence="6" id="KW-0413">Isomerase</keyword>
<reference evidence="10 11" key="1">
    <citation type="submission" date="2024-01" db="EMBL/GenBank/DDBJ databases">
        <title>Genome insights into Plantactinospora sonchi sp. nov.</title>
        <authorList>
            <person name="Wang L."/>
        </authorList>
    </citation>
    <scope>NUCLEOTIDE SEQUENCE [LARGE SCALE GENOMIC DNA]</scope>
    <source>
        <strain evidence="10 11">NEAU-QY2</strain>
    </source>
</reference>
<dbReference type="InterPro" id="IPR011010">
    <property type="entry name" value="DNA_brk_join_enz"/>
</dbReference>
<dbReference type="SUPFAM" id="SSF55869">
    <property type="entry name" value="DNA topoisomerase I domain"/>
    <property type="match status" value="1"/>
</dbReference>
<dbReference type="Proteomes" id="UP001332243">
    <property type="component" value="Unassembled WGS sequence"/>
</dbReference>
<evidence type="ECO:0000313" key="10">
    <source>
        <dbReference type="EMBL" id="MEE6262382.1"/>
    </source>
</evidence>
<dbReference type="SUPFAM" id="SSF56349">
    <property type="entry name" value="DNA breaking-rejoining enzymes"/>
    <property type="match status" value="1"/>
</dbReference>
<dbReference type="InterPro" id="IPR013500">
    <property type="entry name" value="TopoI_cat_euk"/>
</dbReference>
<dbReference type="Pfam" id="PF21338">
    <property type="entry name" value="Top1B_N_bact"/>
    <property type="match status" value="1"/>
</dbReference>
<dbReference type="EMBL" id="JAZGQK010000027">
    <property type="protein sequence ID" value="MEE6262382.1"/>
    <property type="molecule type" value="Genomic_DNA"/>
</dbReference>
<dbReference type="PROSITE" id="PS52038">
    <property type="entry name" value="TOPO_IB_2"/>
    <property type="match status" value="1"/>
</dbReference>
<evidence type="ECO:0000256" key="3">
    <source>
        <dbReference type="ARBA" id="ARBA00012891"/>
    </source>
</evidence>
<comment type="catalytic activity">
    <reaction evidence="1">
        <text>ATP-independent breakage of single-stranded DNA, followed by passage and rejoining.</text>
        <dbReference type="EC" id="5.6.2.1"/>
    </reaction>
</comment>
<feature type="domain" description="DNA topoisomerase IB N-terminal" evidence="9">
    <location>
        <begin position="21"/>
        <end position="69"/>
    </location>
</feature>
<proteinExistence type="inferred from homology"/>
<feature type="region of interest" description="Disordered" evidence="7">
    <location>
        <begin position="1"/>
        <end position="21"/>
    </location>
</feature>
<name>A0ABU7S0X4_9ACTN</name>
<dbReference type="Gene3D" id="1.10.132.120">
    <property type="match status" value="1"/>
</dbReference>
<evidence type="ECO:0000259" key="9">
    <source>
        <dbReference type="Pfam" id="PF21338"/>
    </source>
</evidence>
<gene>
    <name evidence="10" type="ORF">V1633_28255</name>
</gene>
<dbReference type="Gene3D" id="3.30.66.10">
    <property type="entry name" value="DNA topoisomerase I domain"/>
    <property type="match status" value="1"/>
</dbReference>
<feature type="domain" description="DNA topoisomerase I catalytic core eukaryotic-type" evidence="8">
    <location>
        <begin position="82"/>
        <end position="287"/>
    </location>
</feature>
<dbReference type="Pfam" id="PF01028">
    <property type="entry name" value="Topoisom_I"/>
    <property type="match status" value="1"/>
</dbReference>
<comment type="similarity">
    <text evidence="2">Belongs to the type IB topoisomerase family.</text>
</comment>
<evidence type="ECO:0000259" key="8">
    <source>
        <dbReference type="Pfam" id="PF01028"/>
    </source>
</evidence>
<accession>A0ABU7S0X4</accession>
<dbReference type="EC" id="5.6.2.1" evidence="3"/>
<dbReference type="RefSeq" id="WP_331217313.1">
    <property type="nucleotide sequence ID" value="NZ_JAZGQK010000027.1"/>
</dbReference>
<evidence type="ECO:0000256" key="2">
    <source>
        <dbReference type="ARBA" id="ARBA00006645"/>
    </source>
</evidence>
<keyword evidence="5" id="KW-0238">DNA-binding</keyword>
<dbReference type="InterPro" id="IPR035447">
    <property type="entry name" value="DNA_topo_I_N_sf"/>
</dbReference>
<dbReference type="Gene3D" id="3.90.15.10">
    <property type="entry name" value="Topoisomerase I, Chain A, domain 3"/>
    <property type="match status" value="1"/>
</dbReference>
<dbReference type="InterPro" id="IPR001631">
    <property type="entry name" value="TopoI"/>
</dbReference>
<keyword evidence="11" id="KW-1185">Reference proteome</keyword>
<dbReference type="PRINTS" id="PR00416">
    <property type="entry name" value="EUTPISMRASEI"/>
</dbReference>
<organism evidence="10 11">
    <name type="scientific">Plantactinospora sonchi</name>
    <dbReference type="NCBI Taxonomy" id="1544735"/>
    <lineage>
        <taxon>Bacteria</taxon>
        <taxon>Bacillati</taxon>
        <taxon>Actinomycetota</taxon>
        <taxon>Actinomycetes</taxon>
        <taxon>Micromonosporales</taxon>
        <taxon>Micromonosporaceae</taxon>
        <taxon>Plantactinospora</taxon>
    </lineage>
</organism>
<keyword evidence="4" id="KW-0799">Topoisomerase</keyword>
<evidence type="ECO:0000256" key="6">
    <source>
        <dbReference type="ARBA" id="ARBA00023235"/>
    </source>
</evidence>
<protein>
    <recommendedName>
        <fullName evidence="3">DNA topoisomerase</fullName>
        <ecNumber evidence="3">5.6.2.1</ecNumber>
    </recommendedName>
</protein>
<evidence type="ECO:0000256" key="1">
    <source>
        <dbReference type="ARBA" id="ARBA00000213"/>
    </source>
</evidence>
<evidence type="ECO:0000256" key="7">
    <source>
        <dbReference type="SAM" id="MobiDB-lite"/>
    </source>
</evidence>
<dbReference type="InterPro" id="IPR049331">
    <property type="entry name" value="Top1B_N_bact"/>
</dbReference>
<dbReference type="InterPro" id="IPR014711">
    <property type="entry name" value="TopoI_cat_a-hlx-sub_euk"/>
</dbReference>
<sequence length="326" mass="36801">MRLRRADPGAPGHRRRGHGRGFTFLDRHGRRIADPAELSRLRELAIPPAWRDVWICPDPRGHIQATGVDEAGRRQYLYHPVWRARRDREKFAHVLEVAEHLGDLRKHVQSDLRGRGLTRPRVLATIVRLLDLGMFRIGGDRYASGEAPSFGVATLRPDHVRGGGGCVVLEFPAKGGIEQRRRITDPEVCQVLRDLRRRHRGRERLFAYWQGRRWHDVRAEEVNEYLREAGGCEMTAKDFRTWHATVLAATRLAATGPEPSATRRRRATAAVMREVADLLGNTPAVARASYVDPRLLDLYHAGRLAPLADVPPGPAAERAVLDLLCD</sequence>
<comment type="caution">
    <text evidence="10">The sequence shown here is derived from an EMBL/GenBank/DDBJ whole genome shotgun (WGS) entry which is preliminary data.</text>
</comment>